<dbReference type="Pfam" id="PF11964">
    <property type="entry name" value="SpoIIAA-like"/>
    <property type="match status" value="1"/>
</dbReference>
<dbReference type="InterPro" id="IPR021866">
    <property type="entry name" value="SpoIIAA-like"/>
</dbReference>
<dbReference type="SUPFAM" id="SSF52091">
    <property type="entry name" value="SpoIIaa-like"/>
    <property type="match status" value="1"/>
</dbReference>
<dbReference type="Proteomes" id="UP001464555">
    <property type="component" value="Unassembled WGS sequence"/>
</dbReference>
<dbReference type="InterPro" id="IPR038396">
    <property type="entry name" value="SpoIIAA-like_sf"/>
</dbReference>
<evidence type="ECO:0000313" key="2">
    <source>
        <dbReference type="Proteomes" id="UP001464555"/>
    </source>
</evidence>
<comment type="caution">
    <text evidence="1">The sequence shown here is derived from an EMBL/GenBank/DDBJ whole genome shotgun (WGS) entry which is preliminary data.</text>
</comment>
<dbReference type="InterPro" id="IPR036513">
    <property type="entry name" value="STAS_dom_sf"/>
</dbReference>
<name>A0ABU9I1G0_9FLAO</name>
<protein>
    <submittedName>
        <fullName evidence="1">STAS/SEC14 domain-containing protein</fullName>
    </submittedName>
</protein>
<evidence type="ECO:0000313" key="1">
    <source>
        <dbReference type="EMBL" id="MEL1245859.1"/>
    </source>
</evidence>
<reference evidence="1 2" key="1">
    <citation type="submission" date="2024-04" db="EMBL/GenBank/DDBJ databases">
        <title>Flavobacterium sp. DGU11 16S ribosomal RNA gene Genome sequencing and assembly.</title>
        <authorList>
            <person name="Park S."/>
        </authorList>
    </citation>
    <scope>NUCLEOTIDE SEQUENCE [LARGE SCALE GENOMIC DNA]</scope>
    <source>
        <strain evidence="1 2">DGU11</strain>
    </source>
</reference>
<accession>A0ABU9I1G0</accession>
<dbReference type="Gene3D" id="3.40.50.10600">
    <property type="entry name" value="SpoIIaa-like domains"/>
    <property type="match status" value="1"/>
</dbReference>
<dbReference type="EMBL" id="JBBYHR010000010">
    <property type="protein sequence ID" value="MEL1245859.1"/>
    <property type="molecule type" value="Genomic_DNA"/>
</dbReference>
<dbReference type="RefSeq" id="WP_341698156.1">
    <property type="nucleotide sequence ID" value="NZ_JBBYHR010000010.1"/>
</dbReference>
<proteinExistence type="predicted"/>
<organism evidence="1 2">
    <name type="scientific">Flavobacterium arundinis</name>
    <dbReference type="NCBI Taxonomy" id="3139143"/>
    <lineage>
        <taxon>Bacteria</taxon>
        <taxon>Pseudomonadati</taxon>
        <taxon>Bacteroidota</taxon>
        <taxon>Flavobacteriia</taxon>
        <taxon>Flavobacteriales</taxon>
        <taxon>Flavobacteriaceae</taxon>
        <taxon>Flavobacterium</taxon>
    </lineage>
</organism>
<gene>
    <name evidence="1" type="ORF">AAEO56_16415</name>
</gene>
<keyword evidence="2" id="KW-1185">Reference proteome</keyword>
<sequence>MIIQIPDLPNNMVGFRADGEVTNEDFEIVKLQVSHLVEKTGKLNYMLVLDTSPADFTLGAWMQDALLGIQNITKWNRAAIISDSEAVKTFTDVFSKVMPGEFRGYRHSEYDRAVDWVSERSDDEQYNN</sequence>